<gene>
    <name evidence="6" type="ORF">LU297_00715</name>
</gene>
<dbReference type="SMART" id="SM00245">
    <property type="entry name" value="TSPc"/>
    <property type="match status" value="1"/>
</dbReference>
<feature type="signal peptide" evidence="4">
    <location>
        <begin position="1"/>
        <end position="28"/>
    </location>
</feature>
<dbReference type="RefSeq" id="WP_263076511.1">
    <property type="nucleotide sequence ID" value="NZ_CP089977.1"/>
</dbReference>
<keyword evidence="3" id="KW-0720">Serine protease</keyword>
<dbReference type="Pfam" id="PF03572">
    <property type="entry name" value="Peptidase_S41"/>
    <property type="match status" value="1"/>
</dbReference>
<dbReference type="InterPro" id="IPR004447">
    <property type="entry name" value="Peptidase_S41A"/>
</dbReference>
<feature type="chain" id="PRO_5045386488" evidence="4">
    <location>
        <begin position="29"/>
        <end position="458"/>
    </location>
</feature>
<dbReference type="SUPFAM" id="SSF52096">
    <property type="entry name" value="ClpP/crotonase"/>
    <property type="match status" value="1"/>
</dbReference>
<dbReference type="Gene3D" id="3.30.750.44">
    <property type="match status" value="1"/>
</dbReference>
<evidence type="ECO:0000259" key="5">
    <source>
        <dbReference type="SMART" id="SM00245"/>
    </source>
</evidence>
<evidence type="ECO:0000256" key="3">
    <source>
        <dbReference type="ARBA" id="ARBA00022825"/>
    </source>
</evidence>
<keyword evidence="4" id="KW-0732">Signal</keyword>
<evidence type="ECO:0000313" key="6">
    <source>
        <dbReference type="EMBL" id="UXZ05010.1"/>
    </source>
</evidence>
<proteinExistence type="predicted"/>
<organism evidence="6 7">
    <name type="scientific">Moraxella nasicaprae</name>
    <dbReference type="NCBI Taxonomy" id="2904122"/>
    <lineage>
        <taxon>Bacteria</taxon>
        <taxon>Pseudomonadati</taxon>
        <taxon>Pseudomonadota</taxon>
        <taxon>Gammaproteobacteria</taxon>
        <taxon>Moraxellales</taxon>
        <taxon>Moraxellaceae</taxon>
        <taxon>Moraxella</taxon>
    </lineage>
</organism>
<dbReference type="InterPro" id="IPR036034">
    <property type="entry name" value="PDZ_sf"/>
</dbReference>
<evidence type="ECO:0000256" key="1">
    <source>
        <dbReference type="ARBA" id="ARBA00022670"/>
    </source>
</evidence>
<evidence type="ECO:0000313" key="7">
    <source>
        <dbReference type="Proteomes" id="UP001063782"/>
    </source>
</evidence>
<accession>A0ABY6F4L0</accession>
<dbReference type="PANTHER" id="PTHR32060">
    <property type="entry name" value="TAIL-SPECIFIC PROTEASE"/>
    <property type="match status" value="1"/>
</dbReference>
<dbReference type="Proteomes" id="UP001063782">
    <property type="component" value="Chromosome"/>
</dbReference>
<feature type="domain" description="Tail specific protease" evidence="5">
    <location>
        <begin position="235"/>
        <end position="421"/>
    </location>
</feature>
<keyword evidence="1" id="KW-0645">Protease</keyword>
<name>A0ABY6F4L0_9GAMM</name>
<dbReference type="SUPFAM" id="SSF50156">
    <property type="entry name" value="PDZ domain-like"/>
    <property type="match status" value="1"/>
</dbReference>
<evidence type="ECO:0000256" key="2">
    <source>
        <dbReference type="ARBA" id="ARBA00022801"/>
    </source>
</evidence>
<dbReference type="CDD" id="cd07560">
    <property type="entry name" value="Peptidase_S41_CPP"/>
    <property type="match status" value="1"/>
</dbReference>
<sequence>MSKNTKQSRLMLAMVTVLAMTAANVSYAQTPKTLTKIGQFLGFGDKSDQVETVPAQSDDVPQTVPDDGSLDVLGTQPNHLQGIDGVHLGKVPLQTIAPNTLKSFVQAVDLMRREYIYEVDDETLFAHAINGMLSKTDKNAEFLNASALANLQSFTDGNVAGVGIKATWQAKDNHWVVSEVAVGSPAALANIALGDYLHQIGEIKLNASHSENDIAQLLGGIAGTSVDVSFSRAGRSKQTVTLSRSLLEKSSVEVLTQNGVAIIKLPVFQNNTRQQILDSIAHIGTPVQGIVLDLRNNPGGVLESAVDVASLFMRKQVVTQVANRHGVERVLETQGSALFDVVPTIVLQNRYSASAAEVLASALQSQHRALIVGETSYGKGSIQSVIPIGNNQAVKLTTAHYLTPKGAKIDGVGVVPDVHFETVSVGDGEDWLQLTLNLMEQGKLTNSEAVEFSPVGGF</sequence>
<dbReference type="PANTHER" id="PTHR32060:SF22">
    <property type="entry name" value="CARBOXYL-TERMINAL-PROCESSING PEPTIDASE 3, CHLOROPLASTIC"/>
    <property type="match status" value="1"/>
</dbReference>
<dbReference type="Gene3D" id="2.30.42.10">
    <property type="match status" value="1"/>
</dbReference>
<reference evidence="6" key="1">
    <citation type="submission" date="2021-12" db="EMBL/GenBank/DDBJ databases">
        <title>taxonomy of Moraxella sp. ZY201224.</title>
        <authorList>
            <person name="Li F."/>
        </authorList>
    </citation>
    <scope>NUCLEOTIDE SEQUENCE</scope>
    <source>
        <strain evidence="6">ZY201224</strain>
    </source>
</reference>
<dbReference type="Gene3D" id="3.90.226.10">
    <property type="entry name" value="2-enoyl-CoA Hydratase, Chain A, domain 1"/>
    <property type="match status" value="1"/>
</dbReference>
<protein>
    <submittedName>
        <fullName evidence="6">S41 family peptidase</fullName>
    </submittedName>
</protein>
<dbReference type="NCBIfam" id="TIGR00225">
    <property type="entry name" value="prc"/>
    <property type="match status" value="1"/>
</dbReference>
<dbReference type="InterPro" id="IPR029045">
    <property type="entry name" value="ClpP/crotonase-like_dom_sf"/>
</dbReference>
<keyword evidence="2" id="KW-0378">Hydrolase</keyword>
<dbReference type="EMBL" id="CP089977">
    <property type="protein sequence ID" value="UXZ05010.1"/>
    <property type="molecule type" value="Genomic_DNA"/>
</dbReference>
<evidence type="ECO:0000256" key="4">
    <source>
        <dbReference type="SAM" id="SignalP"/>
    </source>
</evidence>
<dbReference type="InterPro" id="IPR005151">
    <property type="entry name" value="Tail-specific_protease"/>
</dbReference>
<keyword evidence="7" id="KW-1185">Reference proteome</keyword>